<evidence type="ECO:0000313" key="2">
    <source>
        <dbReference type="Proteomes" id="UP000502756"/>
    </source>
</evidence>
<accession>A0A6M5Y800</accession>
<dbReference type="RefSeq" id="WP_171739453.1">
    <property type="nucleotide sequence ID" value="NZ_CP053435.1"/>
</dbReference>
<proteinExistence type="predicted"/>
<keyword evidence="2" id="KW-1185">Reference proteome</keyword>
<sequence length="81" mass="9512">MDESKFLETLFERYLSNQATDEELEVFMDLLRQGKLDDLAKSYLDREAEATDSSCEFSNVGLFRPWMQWLRIAASIALILW</sequence>
<reference evidence="1 2" key="1">
    <citation type="submission" date="2020-05" db="EMBL/GenBank/DDBJ databases">
        <title>Genome sequencing of Spirosoma sp. TS118.</title>
        <authorList>
            <person name="Lee J.-H."/>
            <person name="Jeong S."/>
            <person name="Zhao L."/>
            <person name="Jung J.-H."/>
            <person name="Kim M.-K."/>
            <person name="Lim S."/>
        </authorList>
    </citation>
    <scope>NUCLEOTIDE SEQUENCE [LARGE SCALE GENOMIC DNA]</scope>
    <source>
        <strain evidence="1 2">TS118</strain>
    </source>
</reference>
<dbReference type="AlphaFoldDB" id="A0A6M5Y800"/>
<dbReference type="EMBL" id="CP053435">
    <property type="protein sequence ID" value="QJW89614.1"/>
    <property type="molecule type" value="Genomic_DNA"/>
</dbReference>
<dbReference type="Proteomes" id="UP000502756">
    <property type="component" value="Chromosome"/>
</dbReference>
<evidence type="ECO:0000313" key="1">
    <source>
        <dbReference type="EMBL" id="QJW89614.1"/>
    </source>
</evidence>
<dbReference type="KEGG" id="stae:HNV11_09575"/>
<organism evidence="1 2">
    <name type="scientific">Spirosoma taeanense</name>
    <dbReference type="NCBI Taxonomy" id="2735870"/>
    <lineage>
        <taxon>Bacteria</taxon>
        <taxon>Pseudomonadati</taxon>
        <taxon>Bacteroidota</taxon>
        <taxon>Cytophagia</taxon>
        <taxon>Cytophagales</taxon>
        <taxon>Cytophagaceae</taxon>
        <taxon>Spirosoma</taxon>
    </lineage>
</organism>
<name>A0A6M5Y800_9BACT</name>
<gene>
    <name evidence="1" type="ORF">HNV11_09575</name>
</gene>
<protein>
    <submittedName>
        <fullName evidence="1">Uncharacterized protein</fullName>
    </submittedName>
</protein>